<dbReference type="GO" id="GO:0005739">
    <property type="term" value="C:mitochondrion"/>
    <property type="evidence" value="ECO:0007669"/>
    <property type="project" value="UniProtKB-SubCell"/>
</dbReference>
<comment type="subcellular location">
    <subcellularLocation>
        <location evidence="2">Mitochondrion</location>
    </subcellularLocation>
</comment>
<evidence type="ECO:0000256" key="1">
    <source>
        <dbReference type="ARBA" id="ARBA00001709"/>
    </source>
</evidence>
<evidence type="ECO:0000256" key="2">
    <source>
        <dbReference type="ARBA" id="ARBA00004173"/>
    </source>
</evidence>
<reference evidence="8" key="1">
    <citation type="submission" date="2015-04" db="EMBL/GenBank/DDBJ databases">
        <title>The genome sequence of the plant pathogenic Rhizarian Plasmodiophora brassicae reveals insights in its biotrophic life cycle and the origin of chitin synthesis.</title>
        <authorList>
            <person name="Schwelm A."/>
            <person name="Fogelqvist J."/>
            <person name="Knaust A."/>
            <person name="Julke S."/>
            <person name="Lilja T."/>
            <person name="Dhandapani V."/>
            <person name="Bonilla-Rosso G."/>
            <person name="Karlsson M."/>
            <person name="Shevchenko A."/>
            <person name="Choi S.R."/>
            <person name="Kim H.G."/>
            <person name="Park J.Y."/>
            <person name="Lim Y.P."/>
            <person name="Ludwig-Muller J."/>
            <person name="Dixelius C."/>
        </authorList>
    </citation>
    <scope>NUCLEOTIDE SEQUENCE</scope>
    <source>
        <tissue evidence="8">Potato root galls</tissue>
    </source>
</reference>
<dbReference type="NCBIfam" id="NF004127">
    <property type="entry name" value="PRK05617.1"/>
    <property type="match status" value="1"/>
</dbReference>
<feature type="domain" description="Enoyl-CoA hydratase/isomerase" evidence="7">
    <location>
        <begin position="96"/>
        <end position="421"/>
    </location>
</feature>
<dbReference type="CDD" id="cd06558">
    <property type="entry name" value="crotonase-like"/>
    <property type="match status" value="1"/>
</dbReference>
<evidence type="ECO:0000259" key="7">
    <source>
        <dbReference type="Pfam" id="PF16113"/>
    </source>
</evidence>
<dbReference type="GO" id="GO:0003860">
    <property type="term" value="F:3-hydroxyisobutyryl-CoA hydrolase activity"/>
    <property type="evidence" value="ECO:0007669"/>
    <property type="project" value="UniProtKB-EC"/>
</dbReference>
<keyword evidence="4" id="KW-0378">Hydrolase</keyword>
<sequence>TAATPSCSAHPIWPLVSRIFAELVRALLLMLIISQSTSAIKACGTNLLRYSPIGRLSQTHRSMATEAEIKQPLYFVPDPSLYDEEVIFTDNGHTSSITLNRPKSLNSLSANMIESIYKKIQDNESSSGIFHTVMRSGSKWFCAGGDVKALCLKKQDGDDLPSYAKKFFRCEYSLNHFIAGMKSNYIAIMDGVTMGGGVGISLPGRFRIATENTQWAMPETAIGLFPDVGASFYLSRLPGQLGMYLALTGAILKGADAVHAGVATHYVPSHLINKVLDRIHEVNYDPDSVNSAINERAVNPAASEGFVASLPIIAECFSKGSVEEILASLEQSNTEFGRAVLQKLLKMSPLSLKITFKEIRAGRGLSIEQCFQMEYRLVCRCIDGHDFYEGVRAALIDKDRNPKWEHKSVAEVPDSLVNAYFRPVEDELILKPMKSNL</sequence>
<dbReference type="Gene3D" id="3.90.226.10">
    <property type="entry name" value="2-enoyl-CoA Hydratase, Chain A, domain 1"/>
    <property type="match status" value="1"/>
</dbReference>
<dbReference type="Pfam" id="PF16113">
    <property type="entry name" value="ECH_2"/>
    <property type="match status" value="1"/>
</dbReference>
<evidence type="ECO:0000256" key="3">
    <source>
        <dbReference type="ARBA" id="ARBA00011915"/>
    </source>
</evidence>
<dbReference type="EC" id="3.1.2.4" evidence="3"/>
<evidence type="ECO:0000256" key="6">
    <source>
        <dbReference type="ARBA" id="ARBA00031181"/>
    </source>
</evidence>
<dbReference type="FunFam" id="3.90.226.10:FF:000026">
    <property type="entry name" value="3-hydroxyisobutyryl-CoA hydrolase, mitochondrial"/>
    <property type="match status" value="1"/>
</dbReference>
<accession>A0A0H5RM86</accession>
<feature type="non-terminal residue" evidence="8">
    <location>
        <position position="1"/>
    </location>
</feature>
<dbReference type="PANTHER" id="PTHR43176:SF3">
    <property type="entry name" value="3-HYDROXYISOBUTYRYL-COA HYDROLASE, MITOCHONDRIAL"/>
    <property type="match status" value="1"/>
</dbReference>
<evidence type="ECO:0000256" key="5">
    <source>
        <dbReference type="ARBA" id="ARBA00023128"/>
    </source>
</evidence>
<organism evidence="8">
    <name type="scientific">Spongospora subterranea</name>
    <dbReference type="NCBI Taxonomy" id="70186"/>
    <lineage>
        <taxon>Eukaryota</taxon>
        <taxon>Sar</taxon>
        <taxon>Rhizaria</taxon>
        <taxon>Endomyxa</taxon>
        <taxon>Phytomyxea</taxon>
        <taxon>Plasmodiophorida</taxon>
        <taxon>Plasmodiophoridae</taxon>
        <taxon>Spongospora</taxon>
    </lineage>
</organism>
<name>A0A0H5RM86_9EUKA</name>
<dbReference type="InterPro" id="IPR029045">
    <property type="entry name" value="ClpP/crotonase-like_dom_sf"/>
</dbReference>
<keyword evidence="5" id="KW-0496">Mitochondrion</keyword>
<dbReference type="GO" id="GO:0006574">
    <property type="term" value="P:L-valine catabolic process"/>
    <property type="evidence" value="ECO:0007669"/>
    <property type="project" value="TreeGrafter"/>
</dbReference>
<proteinExistence type="predicted"/>
<evidence type="ECO:0000313" key="8">
    <source>
        <dbReference type="EMBL" id="CRZ09819.1"/>
    </source>
</evidence>
<comment type="catalytic activity">
    <reaction evidence="1">
        <text>3-hydroxy-2-methylpropanoyl-CoA + H2O = 3-hydroxy-2-methylpropanoate + CoA + H(+)</text>
        <dbReference type="Rhea" id="RHEA:20888"/>
        <dbReference type="ChEBI" id="CHEBI:11805"/>
        <dbReference type="ChEBI" id="CHEBI:15377"/>
        <dbReference type="ChEBI" id="CHEBI:15378"/>
        <dbReference type="ChEBI" id="CHEBI:57287"/>
        <dbReference type="ChEBI" id="CHEBI:57340"/>
        <dbReference type="EC" id="3.1.2.4"/>
    </reaction>
</comment>
<dbReference type="EMBL" id="HACM01009377">
    <property type="protein sequence ID" value="CRZ09819.1"/>
    <property type="molecule type" value="Transcribed_RNA"/>
</dbReference>
<dbReference type="InterPro" id="IPR045004">
    <property type="entry name" value="ECH_dom"/>
</dbReference>
<dbReference type="SUPFAM" id="SSF52096">
    <property type="entry name" value="ClpP/crotonase"/>
    <property type="match status" value="1"/>
</dbReference>
<protein>
    <recommendedName>
        <fullName evidence="3">3-hydroxyisobutyryl-CoA hydrolase</fullName>
        <ecNumber evidence="3">3.1.2.4</ecNumber>
    </recommendedName>
    <alternativeName>
        <fullName evidence="6">3-hydroxyisobutyryl-coenzyme A hydrolase</fullName>
    </alternativeName>
</protein>
<dbReference type="AlphaFoldDB" id="A0A0H5RM86"/>
<dbReference type="InterPro" id="IPR032259">
    <property type="entry name" value="HIBYL-CoA-H"/>
</dbReference>
<evidence type="ECO:0000256" key="4">
    <source>
        <dbReference type="ARBA" id="ARBA00022801"/>
    </source>
</evidence>
<dbReference type="PANTHER" id="PTHR43176">
    <property type="entry name" value="3-HYDROXYISOBUTYRYL-COA HYDROLASE-RELATED"/>
    <property type="match status" value="1"/>
</dbReference>